<keyword evidence="1" id="KW-0732">Signal</keyword>
<dbReference type="RefSeq" id="WP_177287817.1">
    <property type="nucleotide sequence ID" value="NZ_FOVH01000012.1"/>
</dbReference>
<feature type="chain" id="PRO_5010220630" evidence="1">
    <location>
        <begin position="30"/>
        <end position="456"/>
    </location>
</feature>
<proteinExistence type="predicted"/>
<sequence>MKQRTALRFVASAAGTVVLFSGVGLTAQASAETAARPAAASTVLETRAVTAWIERNAHRLGTVDPAAPLDDLEPLRRSVGNASIVGLGEPQHGLREVTALKHRTLRYLVERMGFRSIAWEDDWTLGLEIDRYVRTGEGDIDALLRRTSGAWANRDTADALTWLRDFNKGRKKSDQVRFVGVEYYTTWLPAYDIVDAHVAKAAPSLVPELRRHMEWLRPTKPDAWAHARWYMNEVKDKKPYVEHARDLYDMVERLPHRPGDRAYSLAVHAAKQIRSFYLNYYIPRQTSYAFRDARAAENLRWWRGRHHGKVVYWAATPHTAVAPGMRLFSPEQGEMAFASVGSYLRRWFGDGYRSIGFTFDHGTIAGESGTVEMPPPREGWVERPFGQATRFDQLLMDLRVDAPAPVREWLRSPIATRGIATETPELPYDSYATGGTVRQWFDLVVHRQAVTPARPL</sequence>
<dbReference type="Proteomes" id="UP000183413">
    <property type="component" value="Unassembled WGS sequence"/>
</dbReference>
<dbReference type="InterPro" id="IPR014622">
    <property type="entry name" value="UCP036794_erythomycin"/>
</dbReference>
<dbReference type="PIRSF" id="PIRSF036794">
    <property type="entry name" value="UCP_erythr_ester"/>
    <property type="match status" value="1"/>
</dbReference>
<dbReference type="STRING" id="1993.SAMN04489713_112138"/>
<dbReference type="AlphaFoldDB" id="A0A1I5NFM0"/>
<protein>
    <submittedName>
        <fullName evidence="2">Erythromycin esterase</fullName>
    </submittedName>
</protein>
<accession>A0A1I5NFM0</accession>
<reference evidence="2 3" key="1">
    <citation type="submission" date="2016-10" db="EMBL/GenBank/DDBJ databases">
        <authorList>
            <person name="de Groot N.N."/>
        </authorList>
    </citation>
    <scope>NUCLEOTIDE SEQUENCE [LARGE SCALE GENOMIC DNA]</scope>
    <source>
        <strain evidence="2 3">DSM 43067</strain>
    </source>
</reference>
<feature type="signal peptide" evidence="1">
    <location>
        <begin position="1"/>
        <end position="29"/>
    </location>
</feature>
<dbReference type="Gene3D" id="3.40.1660.10">
    <property type="entry name" value="EreA-like (biosynthetic domain)"/>
    <property type="match status" value="1"/>
</dbReference>
<gene>
    <name evidence="2" type="ORF">SAMN04489713_112138</name>
</gene>
<dbReference type="SUPFAM" id="SSF159501">
    <property type="entry name" value="EreA/ChaN-like"/>
    <property type="match status" value="1"/>
</dbReference>
<organism evidence="2 3">
    <name type="scientific">Actinomadura madurae</name>
    <dbReference type="NCBI Taxonomy" id="1993"/>
    <lineage>
        <taxon>Bacteria</taxon>
        <taxon>Bacillati</taxon>
        <taxon>Actinomycetota</taxon>
        <taxon>Actinomycetes</taxon>
        <taxon>Streptosporangiales</taxon>
        <taxon>Thermomonosporaceae</taxon>
        <taxon>Actinomadura</taxon>
    </lineage>
</organism>
<evidence type="ECO:0000313" key="3">
    <source>
        <dbReference type="Proteomes" id="UP000183413"/>
    </source>
</evidence>
<dbReference type="Pfam" id="PF05139">
    <property type="entry name" value="Erythro_esteras"/>
    <property type="match status" value="1"/>
</dbReference>
<dbReference type="InterPro" id="IPR007815">
    <property type="entry name" value="Emycin_Estase"/>
</dbReference>
<dbReference type="eggNOG" id="COG2312">
    <property type="taxonomic scope" value="Bacteria"/>
</dbReference>
<dbReference type="PANTHER" id="PTHR31299">
    <property type="entry name" value="ESTERASE, PUTATIVE (AFU_ORTHOLOGUE AFUA_1G05850)-RELATED"/>
    <property type="match status" value="1"/>
</dbReference>
<keyword evidence="3" id="KW-1185">Reference proteome</keyword>
<evidence type="ECO:0000256" key="1">
    <source>
        <dbReference type="SAM" id="SignalP"/>
    </source>
</evidence>
<dbReference type="Gene3D" id="3.30.1870.10">
    <property type="entry name" value="EreA-like, domain 2"/>
    <property type="match status" value="1"/>
</dbReference>
<dbReference type="InParanoid" id="A0A1I5NFM0"/>
<dbReference type="PANTHER" id="PTHR31299:SF0">
    <property type="entry name" value="ESTERASE, PUTATIVE (AFU_ORTHOLOGUE AFUA_1G05850)-RELATED"/>
    <property type="match status" value="1"/>
</dbReference>
<dbReference type="Gene3D" id="1.20.1440.30">
    <property type="entry name" value="Biosynthetic Protein domain"/>
    <property type="match status" value="1"/>
</dbReference>
<dbReference type="GO" id="GO:0046677">
    <property type="term" value="P:response to antibiotic"/>
    <property type="evidence" value="ECO:0007669"/>
    <property type="project" value="InterPro"/>
</dbReference>
<dbReference type="InterPro" id="IPR052036">
    <property type="entry name" value="Hydrolase/PRTase-associated"/>
</dbReference>
<evidence type="ECO:0000313" key="2">
    <source>
        <dbReference type="EMBL" id="SFP20593.1"/>
    </source>
</evidence>
<dbReference type="EMBL" id="FOVH01000012">
    <property type="protein sequence ID" value="SFP20593.1"/>
    <property type="molecule type" value="Genomic_DNA"/>
</dbReference>
<name>A0A1I5NFM0_9ACTN</name>
<dbReference type="CDD" id="cd14728">
    <property type="entry name" value="Ere-like"/>
    <property type="match status" value="1"/>
</dbReference>